<feature type="binding site" evidence="7">
    <location>
        <position position="19"/>
    </location>
    <ligand>
        <name>Zn(2+)</name>
        <dbReference type="ChEBI" id="CHEBI:29105"/>
    </ligand>
</feature>
<dbReference type="FunFam" id="3.30.160.60:FF:003421">
    <property type="entry name" value="Si:dkey-7i4.10"/>
    <property type="match status" value="1"/>
</dbReference>
<dbReference type="PROSITE" id="PS51915">
    <property type="entry name" value="ZAD"/>
    <property type="match status" value="1"/>
</dbReference>
<feature type="domain" description="C2H2-type" evidence="9">
    <location>
        <begin position="236"/>
        <end position="264"/>
    </location>
</feature>
<dbReference type="SUPFAM" id="SSF57716">
    <property type="entry name" value="Glucocorticoid receptor-like (DNA-binding domain)"/>
    <property type="match status" value="1"/>
</dbReference>
<feature type="region of interest" description="Disordered" evidence="8">
    <location>
        <begin position="291"/>
        <end position="310"/>
    </location>
</feature>
<dbReference type="AlphaFoldDB" id="W8CA39"/>
<name>W8CA39_CERCA</name>
<feature type="domain" description="C2H2-type" evidence="9">
    <location>
        <begin position="400"/>
        <end position="427"/>
    </location>
</feature>
<dbReference type="Pfam" id="PF00096">
    <property type="entry name" value="zf-C2H2"/>
    <property type="match status" value="4"/>
</dbReference>
<dbReference type="PROSITE" id="PS00028">
    <property type="entry name" value="ZINC_FINGER_C2H2_1"/>
    <property type="match status" value="7"/>
</dbReference>
<feature type="compositionally biased region" description="Low complexity" evidence="8">
    <location>
        <begin position="292"/>
        <end position="303"/>
    </location>
</feature>
<organism evidence="11">
    <name type="scientific">Ceratitis capitata</name>
    <name type="common">Mediterranean fruit fly</name>
    <name type="synonym">Tephritis capitata</name>
    <dbReference type="NCBI Taxonomy" id="7213"/>
    <lineage>
        <taxon>Eukaryota</taxon>
        <taxon>Metazoa</taxon>
        <taxon>Ecdysozoa</taxon>
        <taxon>Arthropoda</taxon>
        <taxon>Hexapoda</taxon>
        <taxon>Insecta</taxon>
        <taxon>Pterygota</taxon>
        <taxon>Neoptera</taxon>
        <taxon>Endopterygota</taxon>
        <taxon>Diptera</taxon>
        <taxon>Brachycera</taxon>
        <taxon>Muscomorpha</taxon>
        <taxon>Tephritoidea</taxon>
        <taxon>Tephritidae</taxon>
        <taxon>Ceratitis</taxon>
        <taxon>Ceratitis</taxon>
    </lineage>
</organism>
<dbReference type="GO" id="GO:0000981">
    <property type="term" value="F:DNA-binding transcription factor activity, RNA polymerase II-specific"/>
    <property type="evidence" value="ECO:0007669"/>
    <property type="project" value="TreeGrafter"/>
</dbReference>
<feature type="domain" description="C2H2-type" evidence="9">
    <location>
        <begin position="372"/>
        <end position="399"/>
    </location>
</feature>
<dbReference type="GeneID" id="101457889"/>
<evidence type="ECO:0000256" key="2">
    <source>
        <dbReference type="ARBA" id="ARBA00022737"/>
    </source>
</evidence>
<dbReference type="SMART" id="SM00355">
    <property type="entry name" value="ZnF_C2H2"/>
    <property type="match status" value="8"/>
</dbReference>
<dbReference type="PROSITE" id="PS50157">
    <property type="entry name" value="ZINC_FINGER_C2H2_2"/>
    <property type="match status" value="7"/>
</dbReference>
<dbReference type="PANTHER" id="PTHR23235:SF142">
    <property type="entry name" value="ZINC FINGER PROTEIN 384"/>
    <property type="match status" value="1"/>
</dbReference>
<evidence type="ECO:0000259" key="9">
    <source>
        <dbReference type="PROSITE" id="PS50157"/>
    </source>
</evidence>
<dbReference type="FunFam" id="3.30.160.60:FF:000478">
    <property type="entry name" value="Zinc finger protein 133"/>
    <property type="match status" value="1"/>
</dbReference>
<evidence type="ECO:0000256" key="1">
    <source>
        <dbReference type="ARBA" id="ARBA00022723"/>
    </source>
</evidence>
<feature type="domain" description="ZAD" evidence="10">
    <location>
        <begin position="17"/>
        <end position="95"/>
    </location>
</feature>
<dbReference type="KEGG" id="ccat:101457889"/>
<keyword evidence="1 7" id="KW-0479">Metal-binding</keyword>
<dbReference type="PANTHER" id="PTHR23235">
    <property type="entry name" value="KRUEPPEL-LIKE TRANSCRIPTION FACTOR"/>
    <property type="match status" value="1"/>
</dbReference>
<dbReference type="InterPro" id="IPR013087">
    <property type="entry name" value="Znf_C2H2_type"/>
</dbReference>
<feature type="binding site" evidence="7">
    <location>
        <position position="68"/>
    </location>
    <ligand>
        <name>Zn(2+)</name>
        <dbReference type="ChEBI" id="CHEBI:29105"/>
    </ligand>
</feature>
<evidence type="ECO:0000256" key="6">
    <source>
        <dbReference type="PROSITE-ProRule" id="PRU00042"/>
    </source>
</evidence>
<proteinExistence type="evidence at transcript level"/>
<feature type="binding site" evidence="7">
    <location>
        <position position="71"/>
    </location>
    <ligand>
        <name>Zn(2+)</name>
        <dbReference type="ChEBI" id="CHEBI:29105"/>
    </ligand>
</feature>
<keyword evidence="2" id="KW-0677">Repeat</keyword>
<feature type="domain" description="C2H2-type" evidence="9">
    <location>
        <begin position="456"/>
        <end position="483"/>
    </location>
</feature>
<dbReference type="GO" id="GO:0008270">
    <property type="term" value="F:zinc ion binding"/>
    <property type="evidence" value="ECO:0007669"/>
    <property type="project" value="UniProtKB-UniRule"/>
</dbReference>
<dbReference type="Pfam" id="PF13912">
    <property type="entry name" value="zf-C2H2_6"/>
    <property type="match status" value="1"/>
</dbReference>
<dbReference type="OrthoDB" id="9439903at2759"/>
<sequence>MNTEPDNEAVDNNMVEVCCRVCLQLEDLMVHIYDDGVIEDLQSDLITLLEQCGGIEVQRSDNLPKFLCKECATELLVAAKFREKCKRAQRILSLTTWKISSNEVEPQVIESDSVKGKDVLSCELEAANEIILLNMDKHSLELDPEEFVNNSCEENDENQYSSSHHIENPIDTESVKTTSSNCENIHISNGSSQDFQTMELFDIVVEEDNYSTTAQSTCEQEVSQVCVLQDMVEKNFTCDSCGAVFLQATNLQRHLEKSHLILQPYCCTYCNHTFALQETYLSHSIDCKKSSNKSSSPMPSPAKNKFEKSSATTINRECDYCGKQMQSNYALKMHLRTHTGERPYKCIHCPKAFKTQSACSMHVKRHSEKPEYSCSLCNKTFYESSNLTAHMRTHTGEKPHSCTFCQKRFSRVFLLQLHMRTHTGEKPYQCQTCNRSFAQLCDLKNHERIHTGERRFKCSICGRTFIKKYSLKSHMTRHAVLQSELVSIPEEQNIESIQLEKKEVQDVKYMLESSIIDGDSYFLSKDPENQLVNMPYEEVPGLSESNSALMWSDFIVEEI</sequence>
<dbReference type="FunFam" id="3.30.160.60:FF:000624">
    <property type="entry name" value="zinc finger protein 697"/>
    <property type="match status" value="1"/>
</dbReference>
<dbReference type="Gene3D" id="3.40.1800.20">
    <property type="match status" value="1"/>
</dbReference>
<dbReference type="InterPro" id="IPR036236">
    <property type="entry name" value="Znf_C2H2_sf"/>
</dbReference>
<keyword evidence="5" id="KW-0539">Nucleus</keyword>
<reference evidence="11" key="2">
    <citation type="journal article" date="2014" name="BMC Genomics">
        <title>A genomic perspective to assessing quality of mass-reared SIT flies used in Mediterranean fruit fly (Ceratitis capitata) eradication in California.</title>
        <authorList>
            <person name="Calla B."/>
            <person name="Hall B."/>
            <person name="Hou S."/>
            <person name="Geib S.M."/>
        </authorList>
    </citation>
    <scope>NUCLEOTIDE SEQUENCE</scope>
</reference>
<keyword evidence="4 7" id="KW-0862">Zinc</keyword>
<dbReference type="SUPFAM" id="SSF57667">
    <property type="entry name" value="beta-beta-alpha zinc fingers"/>
    <property type="match status" value="4"/>
</dbReference>
<dbReference type="EMBL" id="GAMC01001609">
    <property type="protein sequence ID" value="JAC04947.1"/>
    <property type="molecule type" value="mRNA"/>
</dbReference>
<feature type="binding site" evidence="7">
    <location>
        <position position="22"/>
    </location>
    <ligand>
        <name>Zn(2+)</name>
        <dbReference type="ChEBI" id="CHEBI:29105"/>
    </ligand>
</feature>
<protein>
    <submittedName>
        <fullName evidence="11">Zinc finger protein 782</fullName>
    </submittedName>
</protein>
<dbReference type="GO" id="GO:0005634">
    <property type="term" value="C:nucleus"/>
    <property type="evidence" value="ECO:0007669"/>
    <property type="project" value="InterPro"/>
</dbReference>
<accession>W8CA39</accession>
<dbReference type="GO" id="GO:0000978">
    <property type="term" value="F:RNA polymerase II cis-regulatory region sequence-specific DNA binding"/>
    <property type="evidence" value="ECO:0007669"/>
    <property type="project" value="TreeGrafter"/>
</dbReference>
<keyword evidence="3 6" id="KW-0863">Zinc-finger</keyword>
<evidence type="ECO:0000256" key="8">
    <source>
        <dbReference type="SAM" id="MobiDB-lite"/>
    </source>
</evidence>
<evidence type="ECO:0000259" key="10">
    <source>
        <dbReference type="PROSITE" id="PS51915"/>
    </source>
</evidence>
<dbReference type="Gene3D" id="3.30.160.60">
    <property type="entry name" value="Classic Zinc Finger"/>
    <property type="match status" value="7"/>
</dbReference>
<feature type="domain" description="C2H2-type" evidence="9">
    <location>
        <begin position="428"/>
        <end position="455"/>
    </location>
</feature>
<evidence type="ECO:0000256" key="5">
    <source>
        <dbReference type="ARBA" id="ARBA00023242"/>
    </source>
</evidence>
<dbReference type="GO" id="GO:0002009">
    <property type="term" value="P:morphogenesis of an epithelium"/>
    <property type="evidence" value="ECO:0007669"/>
    <property type="project" value="UniProtKB-ARBA"/>
</dbReference>
<feature type="domain" description="C2H2-type" evidence="9">
    <location>
        <begin position="316"/>
        <end position="343"/>
    </location>
</feature>
<dbReference type="InterPro" id="IPR012934">
    <property type="entry name" value="Znf_AD"/>
</dbReference>
<evidence type="ECO:0000313" key="11">
    <source>
        <dbReference type="EMBL" id="JAC04947.1"/>
    </source>
</evidence>
<evidence type="ECO:0000256" key="4">
    <source>
        <dbReference type="ARBA" id="ARBA00022833"/>
    </source>
</evidence>
<evidence type="ECO:0000256" key="7">
    <source>
        <dbReference type="PROSITE-ProRule" id="PRU01263"/>
    </source>
</evidence>
<feature type="domain" description="C2H2-type" evidence="9">
    <location>
        <begin position="344"/>
        <end position="371"/>
    </location>
</feature>
<gene>
    <name evidence="11" type="primary">ZN782</name>
</gene>
<dbReference type="SMART" id="SM00868">
    <property type="entry name" value="zf-AD"/>
    <property type="match status" value="1"/>
</dbReference>
<dbReference type="FunFam" id="3.30.160.60:FF:000100">
    <property type="entry name" value="Zinc finger 45-like"/>
    <property type="match status" value="1"/>
</dbReference>
<dbReference type="GO" id="GO:0048598">
    <property type="term" value="P:embryonic morphogenesis"/>
    <property type="evidence" value="ECO:0007669"/>
    <property type="project" value="UniProtKB-ARBA"/>
</dbReference>
<reference evidence="11" key="1">
    <citation type="submission" date="2013-07" db="EMBL/GenBank/DDBJ databases">
        <authorList>
            <person name="Geib S."/>
        </authorList>
    </citation>
    <scope>NUCLEOTIDE SEQUENCE</scope>
</reference>
<evidence type="ECO:0000256" key="3">
    <source>
        <dbReference type="ARBA" id="ARBA00022771"/>
    </source>
</evidence>
<dbReference type="Pfam" id="PF07776">
    <property type="entry name" value="zf-AD"/>
    <property type="match status" value="1"/>
</dbReference>